<geneLocation type="plasmid" evidence="1 2">
    <name>pECL_B</name>
</geneLocation>
<gene>
    <name evidence="1" type="ordered locus">ECL_B028</name>
</gene>
<dbReference type="EMBL" id="CP001920">
    <property type="protein sequence ID" value="ADF64990.1"/>
    <property type="molecule type" value="Genomic_DNA"/>
</dbReference>
<dbReference type="HOGENOM" id="CLU_1737756_0_0_6"/>
<name>A0A0H3CWI6_ENTCC</name>
<evidence type="ECO:0000313" key="2">
    <source>
        <dbReference type="Proteomes" id="UP000002363"/>
    </source>
</evidence>
<dbReference type="PATRIC" id="fig|716541.4.peg.243"/>
<reference evidence="1 2" key="1">
    <citation type="journal article" date="2010" name="J. Bacteriol.">
        <title>Complete genome sequence of Enterobacter cloacae subsp. cloacae type strain ATCC 13047.</title>
        <authorList>
            <person name="Ren Y."/>
            <person name="Ren Y."/>
            <person name="Zhou Z."/>
            <person name="Guo X."/>
            <person name="Li Y."/>
            <person name="Feng L."/>
            <person name="Wang L."/>
        </authorList>
    </citation>
    <scope>NUCLEOTIDE SEQUENCE [LARGE SCALE GENOMIC DNA]</scope>
    <source>
        <strain evidence="2">ATCC 13047 / DSM 30054 / NBRC 13535 / NCTC 10005 / WDCM 00083 / NCDC 279-56</strain>
        <plasmid evidence="1">pECL_B</plasmid>
    </source>
</reference>
<dbReference type="KEGG" id="enc:ECL_B028"/>
<dbReference type="OrthoDB" id="9904676at2"/>
<dbReference type="Proteomes" id="UP000002363">
    <property type="component" value="Plasmid pECL_B"/>
</dbReference>
<proteinExistence type="predicted"/>
<dbReference type="EnsemblBacteria" id="ADF64990">
    <property type="protein sequence ID" value="ADF64990"/>
    <property type="gene ID" value="ECL_B028"/>
</dbReference>
<evidence type="ECO:0000313" key="1">
    <source>
        <dbReference type="EMBL" id="ADF64990.1"/>
    </source>
</evidence>
<accession>A0A0H3CWI6</accession>
<dbReference type="AlphaFoldDB" id="A0A0H3CWI6"/>
<keyword evidence="2" id="KW-1185">Reference proteome</keyword>
<keyword evidence="1" id="KW-0614">Plasmid</keyword>
<sequence>MAVSTGLNSSNFANRTPASGKGTSMYYFYIPGSYSVLEPAQVDGNQSRGTHSGETLEQLKHQYPQIVLLHMDDCFAAIRDAARMPVEVISESTFDLFYRSKIMDECHSNQGCTFKCREFNAADIVTCFASVIIYDKPMFATFRDVDSLTHEQIISRVRDFIEATMTVNSGV</sequence>
<organism evidence="1 2">
    <name type="scientific">Enterobacter cloacae subsp. cloacae (strain ATCC 13047 / DSM 30054 / NBRC 13535 / NCTC 10005 / WDCM 00083 / NCDC 279-56)</name>
    <dbReference type="NCBI Taxonomy" id="716541"/>
    <lineage>
        <taxon>Bacteria</taxon>
        <taxon>Pseudomonadati</taxon>
        <taxon>Pseudomonadota</taxon>
        <taxon>Gammaproteobacteria</taxon>
        <taxon>Enterobacterales</taxon>
        <taxon>Enterobacteriaceae</taxon>
        <taxon>Enterobacter</taxon>
        <taxon>Enterobacter cloacae complex</taxon>
    </lineage>
</organism>
<protein>
    <submittedName>
        <fullName evidence="1">Uncharacterized protein</fullName>
    </submittedName>
</protein>